<dbReference type="Proteomes" id="UP000655830">
    <property type="component" value="Unassembled WGS sequence"/>
</dbReference>
<reference evidence="1" key="1">
    <citation type="submission" date="2020-08" db="EMBL/GenBank/DDBJ databases">
        <title>Genome public.</title>
        <authorList>
            <person name="Liu C."/>
            <person name="Sun Q."/>
        </authorList>
    </citation>
    <scope>NUCLEOTIDE SEQUENCE</scope>
    <source>
        <strain evidence="1">NSJ-12</strain>
    </source>
</reference>
<evidence type="ECO:0000313" key="2">
    <source>
        <dbReference type="Proteomes" id="UP000655830"/>
    </source>
</evidence>
<comment type="caution">
    <text evidence="1">The sequence shown here is derived from an EMBL/GenBank/DDBJ whole genome shotgun (WGS) entry which is preliminary data.</text>
</comment>
<dbReference type="AlphaFoldDB" id="A0A926EHK0"/>
<gene>
    <name evidence="1" type="ORF">H8718_06065</name>
</gene>
<organism evidence="1 2">
    <name type="scientific">Zhenhengia yiwuensis</name>
    <dbReference type="NCBI Taxonomy" id="2763666"/>
    <lineage>
        <taxon>Bacteria</taxon>
        <taxon>Bacillati</taxon>
        <taxon>Bacillota</taxon>
        <taxon>Clostridia</taxon>
        <taxon>Lachnospirales</taxon>
        <taxon>Lachnospiraceae</taxon>
        <taxon>Zhenhengia</taxon>
    </lineage>
</organism>
<keyword evidence="2" id="KW-1185">Reference proteome</keyword>
<sequence>MQKYLSTTEDIEAEESLKIISHALKRISETNMRLTLCIDKAIEVCLESRRASCLKRMVHRIQLNKLERQEEKIRIELYEAEKALLAIEGFEEHIERIAKAHREIANGIIHEINTIKHEHRNRRV</sequence>
<proteinExistence type="predicted"/>
<name>A0A926EHK0_9FIRM</name>
<dbReference type="RefSeq" id="WP_249332256.1">
    <property type="nucleotide sequence ID" value="NZ_JACRSY010000008.1"/>
</dbReference>
<accession>A0A926EHK0</accession>
<dbReference type="EMBL" id="JACRSY010000008">
    <property type="protein sequence ID" value="MBC8579100.1"/>
    <property type="molecule type" value="Genomic_DNA"/>
</dbReference>
<evidence type="ECO:0000313" key="1">
    <source>
        <dbReference type="EMBL" id="MBC8579100.1"/>
    </source>
</evidence>
<protein>
    <submittedName>
        <fullName evidence="1">Uncharacterized protein</fullName>
    </submittedName>
</protein>